<organism evidence="4 5">
    <name type="scientific">Sphingomonas cynarae</name>
    <dbReference type="NCBI Taxonomy" id="930197"/>
    <lineage>
        <taxon>Bacteria</taxon>
        <taxon>Pseudomonadati</taxon>
        <taxon>Pseudomonadota</taxon>
        <taxon>Alphaproteobacteria</taxon>
        <taxon>Sphingomonadales</taxon>
        <taxon>Sphingomonadaceae</taxon>
        <taxon>Sphingomonas</taxon>
    </lineage>
</organism>
<feature type="compositionally biased region" description="Low complexity" evidence="2">
    <location>
        <begin position="169"/>
        <end position="198"/>
    </location>
</feature>
<feature type="repeat" description="TPR" evidence="1">
    <location>
        <begin position="205"/>
        <end position="238"/>
    </location>
</feature>
<evidence type="ECO:0000256" key="1">
    <source>
        <dbReference type="PROSITE-ProRule" id="PRU00339"/>
    </source>
</evidence>
<accession>A0ABP7E5J5</accession>
<proteinExistence type="predicted"/>
<feature type="domain" description="LysM" evidence="3">
    <location>
        <begin position="107"/>
        <end position="153"/>
    </location>
</feature>
<sequence length="258" mass="27525">MLAAAAMLTLLGGCGKKAELQPLPAPPEAAPVAPATGNTGDMPQATPGLNPTQRLARVVDLLNRNDEKAARVELDALLAQDPGRREAKVLEQSIKGNPYAMVPRNSFSYVVAPGDTFITLALDYLGDSYKFYALARISGIAPNMLKPGDIIQMPGRVREPSRPGVQRSRPPVTRVRPPRRTAPATGATPATGAAPAAPQNDPATALRYRRQGLEQMTAGRIDRAVSLLGRALQYDPDNRAIAADLARARRIQGAVQTR</sequence>
<gene>
    <name evidence="4" type="ORF">GCM10022268_23110</name>
</gene>
<protein>
    <recommendedName>
        <fullName evidence="3">LysM domain-containing protein</fullName>
    </recommendedName>
</protein>
<keyword evidence="1" id="KW-0802">TPR repeat</keyword>
<keyword evidence="5" id="KW-1185">Reference proteome</keyword>
<dbReference type="PROSITE" id="PS51782">
    <property type="entry name" value="LYSM"/>
    <property type="match status" value="1"/>
</dbReference>
<dbReference type="InterPro" id="IPR019734">
    <property type="entry name" value="TPR_rpt"/>
</dbReference>
<dbReference type="Gene3D" id="3.10.350.10">
    <property type="entry name" value="LysM domain"/>
    <property type="match status" value="1"/>
</dbReference>
<comment type="caution">
    <text evidence="4">The sequence shown here is derived from an EMBL/GenBank/DDBJ whole genome shotgun (WGS) entry which is preliminary data.</text>
</comment>
<reference evidence="5" key="1">
    <citation type="journal article" date="2019" name="Int. J. Syst. Evol. Microbiol.">
        <title>The Global Catalogue of Microorganisms (GCM) 10K type strain sequencing project: providing services to taxonomists for standard genome sequencing and annotation.</title>
        <authorList>
            <consortium name="The Broad Institute Genomics Platform"/>
            <consortium name="The Broad Institute Genome Sequencing Center for Infectious Disease"/>
            <person name="Wu L."/>
            <person name="Ma J."/>
        </authorList>
    </citation>
    <scope>NUCLEOTIDE SEQUENCE [LARGE SCALE GENOMIC DNA]</scope>
    <source>
        <strain evidence="5">JCM 17498</strain>
    </source>
</reference>
<dbReference type="CDD" id="cd00118">
    <property type="entry name" value="LysM"/>
    <property type="match status" value="1"/>
</dbReference>
<dbReference type="EMBL" id="BAABBF010000005">
    <property type="protein sequence ID" value="GAA3713714.1"/>
    <property type="molecule type" value="Genomic_DNA"/>
</dbReference>
<feature type="compositionally biased region" description="Polar residues" evidence="2">
    <location>
        <begin position="36"/>
        <end position="50"/>
    </location>
</feature>
<dbReference type="InterPro" id="IPR011990">
    <property type="entry name" value="TPR-like_helical_dom_sf"/>
</dbReference>
<evidence type="ECO:0000256" key="2">
    <source>
        <dbReference type="SAM" id="MobiDB-lite"/>
    </source>
</evidence>
<feature type="region of interest" description="Disordered" evidence="2">
    <location>
        <begin position="22"/>
        <end position="50"/>
    </location>
</feature>
<dbReference type="InterPro" id="IPR018392">
    <property type="entry name" value="LysM"/>
</dbReference>
<dbReference type="SUPFAM" id="SSF48452">
    <property type="entry name" value="TPR-like"/>
    <property type="match status" value="1"/>
</dbReference>
<dbReference type="Proteomes" id="UP001500523">
    <property type="component" value="Unassembled WGS sequence"/>
</dbReference>
<evidence type="ECO:0000313" key="5">
    <source>
        <dbReference type="Proteomes" id="UP001500523"/>
    </source>
</evidence>
<evidence type="ECO:0000313" key="4">
    <source>
        <dbReference type="EMBL" id="GAA3713714.1"/>
    </source>
</evidence>
<feature type="region of interest" description="Disordered" evidence="2">
    <location>
        <begin position="154"/>
        <end position="201"/>
    </location>
</feature>
<evidence type="ECO:0000259" key="3">
    <source>
        <dbReference type="PROSITE" id="PS51782"/>
    </source>
</evidence>
<dbReference type="InterPro" id="IPR036779">
    <property type="entry name" value="LysM_dom_sf"/>
</dbReference>
<name>A0ABP7E5J5_9SPHN</name>
<dbReference type="Pfam" id="PF14559">
    <property type="entry name" value="TPR_19"/>
    <property type="match status" value="1"/>
</dbReference>
<dbReference type="PROSITE" id="PS50005">
    <property type="entry name" value="TPR"/>
    <property type="match status" value="1"/>
</dbReference>